<protein>
    <submittedName>
        <fullName evidence="1">Uncharacterized protein</fullName>
    </submittedName>
</protein>
<reference evidence="1 2" key="1">
    <citation type="submission" date="2020-04" db="EMBL/GenBank/DDBJ databases">
        <title>Molecular characterization of pseudomonads from Agaricus bisporus reveal novel blotch 2 pathogens in Western Europe.</title>
        <authorList>
            <person name="Taparia T."/>
            <person name="Krijger M."/>
            <person name="Haynes E."/>
            <person name="Elpinstone J.G."/>
            <person name="Noble R."/>
            <person name="Van Der Wolf J."/>
        </authorList>
    </citation>
    <scope>NUCLEOTIDE SEQUENCE [LARGE SCALE GENOMIC DNA]</scope>
    <source>
        <strain evidence="1 2">F1001</strain>
    </source>
</reference>
<organism evidence="1 2">
    <name type="scientific">Pseudomonas gingeri</name>
    <dbReference type="NCBI Taxonomy" id="117681"/>
    <lineage>
        <taxon>Bacteria</taxon>
        <taxon>Pseudomonadati</taxon>
        <taxon>Pseudomonadota</taxon>
        <taxon>Gammaproteobacteria</taxon>
        <taxon>Pseudomonadales</taxon>
        <taxon>Pseudomonadaceae</taxon>
        <taxon>Pseudomonas</taxon>
    </lineage>
</organism>
<sequence length="74" mass="8213">MTMIDADLLKPYLTEADNARMAWRTTVAALSKSPKDTLEEGFKAVKIAERTYYRCCEELANALRGEVARAEGAS</sequence>
<comment type="caution">
    <text evidence="1">The sequence shown here is derived from an EMBL/GenBank/DDBJ whole genome shotgun (WGS) entry which is preliminary data.</text>
</comment>
<dbReference type="EMBL" id="JACAPU010000015">
    <property type="protein sequence ID" value="NWB47785.1"/>
    <property type="molecule type" value="Genomic_DNA"/>
</dbReference>
<evidence type="ECO:0000313" key="1">
    <source>
        <dbReference type="EMBL" id="NWB47785.1"/>
    </source>
</evidence>
<name>A0A7Y7WE81_9PSED</name>
<accession>A0A7Y7WE81</accession>
<gene>
    <name evidence="1" type="ORF">HX829_14940</name>
</gene>
<proteinExistence type="predicted"/>
<dbReference type="AlphaFoldDB" id="A0A7Y7WE81"/>
<dbReference type="Proteomes" id="UP000582981">
    <property type="component" value="Unassembled WGS sequence"/>
</dbReference>
<evidence type="ECO:0000313" key="2">
    <source>
        <dbReference type="Proteomes" id="UP000582981"/>
    </source>
</evidence>
<dbReference type="RefSeq" id="WP_177144390.1">
    <property type="nucleotide sequence ID" value="NZ_JACAPU010000015.1"/>
</dbReference>